<evidence type="ECO:0000256" key="2">
    <source>
        <dbReference type="SAM" id="MobiDB-lite"/>
    </source>
</evidence>
<dbReference type="OrthoDB" id="7615889at2759"/>
<accession>A0A9P0AY22</accession>
<sequence>MKREKKQVSGRPKKKNKKSYNTGRKEVKIETASIRTLQRRTKKLRENLKEIQDAAKIIKVEAKDVTDVGEHSEQYTNTILRHSKESALAFFLENDFSVASYKALVSDTISRNCPIYPCYDIVHQAMDECMPKNIKVSEIEVMVPLQEILNKSTERLCESVALNWSEEALYKLKLIITLGFDSSSGHVNPHQKCKNSENESSNPQQSLFVSSLILIQLRNVDFDKVSWLNPTPQSVRFCRPLQIALEKEDEEATLKEHFRLKKEIEQLLPYRFKMSNGKSARVQYDIYETLLDGKCLNTIVKNKASSRCPICLRTAHQFSNLADNFTASEANLKYGLGLLHCEIKVFEHFLGLGYRQDLKSWDVRQPAKVDFEERQRILQKRIYEKLKVRVDQVLQGHGTTNTGNVARRCFQSPELFANALEIDVQLVIDLSKIILCFKCKEELELNKLERFCLQTYCRYYELYPWARMSPTVHKLLRHGCDIARQLPLPIAYYAEDANESWHKYYKRNMVEHSRQNSREHRLLDVFNRAVYMTDPKISLMLIDSRVNKSKTVQSNLSDIQEFIKTK</sequence>
<reference evidence="3" key="1">
    <citation type="submission" date="2021-12" db="EMBL/GenBank/DDBJ databases">
        <authorList>
            <person name="King R."/>
        </authorList>
    </citation>
    <scope>NUCLEOTIDE SEQUENCE</scope>
</reference>
<evidence type="ECO:0000313" key="4">
    <source>
        <dbReference type="Proteomes" id="UP001154078"/>
    </source>
</evidence>
<dbReference type="Proteomes" id="UP001154078">
    <property type="component" value="Chromosome 3"/>
</dbReference>
<keyword evidence="1" id="KW-0175">Coiled coil</keyword>
<keyword evidence="4" id="KW-1185">Reference proteome</keyword>
<gene>
    <name evidence="3" type="ORF">MELIAE_LOCUS5108</name>
</gene>
<feature type="coiled-coil region" evidence="1">
    <location>
        <begin position="34"/>
        <end position="61"/>
    </location>
</feature>
<dbReference type="EMBL" id="OV121134">
    <property type="protein sequence ID" value="CAH0552999.1"/>
    <property type="molecule type" value="Genomic_DNA"/>
</dbReference>
<dbReference type="AlphaFoldDB" id="A0A9P0AY22"/>
<protein>
    <submittedName>
        <fullName evidence="3">Uncharacterized protein</fullName>
    </submittedName>
</protein>
<evidence type="ECO:0000313" key="3">
    <source>
        <dbReference type="EMBL" id="CAH0552999.1"/>
    </source>
</evidence>
<feature type="region of interest" description="Disordered" evidence="2">
    <location>
        <begin position="1"/>
        <end position="26"/>
    </location>
</feature>
<evidence type="ECO:0000256" key="1">
    <source>
        <dbReference type="SAM" id="Coils"/>
    </source>
</evidence>
<name>A0A9P0AY22_BRAAE</name>
<proteinExistence type="predicted"/>
<organism evidence="3 4">
    <name type="scientific">Brassicogethes aeneus</name>
    <name type="common">Rape pollen beetle</name>
    <name type="synonym">Meligethes aeneus</name>
    <dbReference type="NCBI Taxonomy" id="1431903"/>
    <lineage>
        <taxon>Eukaryota</taxon>
        <taxon>Metazoa</taxon>
        <taxon>Ecdysozoa</taxon>
        <taxon>Arthropoda</taxon>
        <taxon>Hexapoda</taxon>
        <taxon>Insecta</taxon>
        <taxon>Pterygota</taxon>
        <taxon>Neoptera</taxon>
        <taxon>Endopterygota</taxon>
        <taxon>Coleoptera</taxon>
        <taxon>Polyphaga</taxon>
        <taxon>Cucujiformia</taxon>
        <taxon>Nitidulidae</taxon>
        <taxon>Meligethinae</taxon>
        <taxon>Brassicogethes</taxon>
    </lineage>
</organism>